<keyword evidence="3" id="KW-0804">Transcription</keyword>
<dbReference type="Proteomes" id="UP000274920">
    <property type="component" value="Unassembled WGS sequence"/>
</dbReference>
<evidence type="ECO:0000256" key="2">
    <source>
        <dbReference type="ARBA" id="ARBA00023125"/>
    </source>
</evidence>
<protein>
    <submittedName>
        <fullName evidence="5">Helix-turn-helix domain-containing protein</fullName>
    </submittedName>
</protein>
<evidence type="ECO:0000259" key="4">
    <source>
        <dbReference type="PROSITE" id="PS01124"/>
    </source>
</evidence>
<dbReference type="AlphaFoldDB" id="A0A3R8KYG6"/>
<dbReference type="PANTHER" id="PTHR43280">
    <property type="entry name" value="ARAC-FAMILY TRANSCRIPTIONAL REGULATOR"/>
    <property type="match status" value="1"/>
</dbReference>
<reference evidence="5" key="1">
    <citation type="submission" date="2018-10" db="EMBL/GenBank/DDBJ databases">
        <title>Schaedlerella arabinophila gen. nov. sp. nov., isolated from the mouse intestinal tract and comparative analysis with the genome of the closely related altered Schaedler flora strain ASF502.</title>
        <authorList>
            <person name="Miyake S."/>
            <person name="Soh M."/>
            <person name="Seedorf H."/>
        </authorList>
    </citation>
    <scope>NUCLEOTIDE SEQUENCE [LARGE SCALE GENOMIC DNA]</scope>
    <source>
        <strain evidence="5">DSM 106076</strain>
    </source>
</reference>
<keyword evidence="6" id="KW-1185">Reference proteome</keyword>
<dbReference type="Pfam" id="PF10114">
    <property type="entry name" value="PocR"/>
    <property type="match status" value="1"/>
</dbReference>
<dbReference type="PROSITE" id="PS00041">
    <property type="entry name" value="HTH_ARAC_FAMILY_1"/>
    <property type="match status" value="1"/>
</dbReference>
<dbReference type="PANTHER" id="PTHR43280:SF2">
    <property type="entry name" value="HTH-TYPE TRANSCRIPTIONAL REGULATOR EXSA"/>
    <property type="match status" value="1"/>
</dbReference>
<dbReference type="InterPro" id="IPR018062">
    <property type="entry name" value="HTH_AraC-typ_CS"/>
</dbReference>
<dbReference type="PROSITE" id="PS01124">
    <property type="entry name" value="HTH_ARAC_FAMILY_2"/>
    <property type="match status" value="1"/>
</dbReference>
<evidence type="ECO:0000256" key="3">
    <source>
        <dbReference type="ARBA" id="ARBA00023163"/>
    </source>
</evidence>
<dbReference type="SUPFAM" id="SSF46689">
    <property type="entry name" value="Homeodomain-like"/>
    <property type="match status" value="2"/>
</dbReference>
<dbReference type="EMBL" id="RHJS01000002">
    <property type="protein sequence ID" value="RRK32462.1"/>
    <property type="molecule type" value="Genomic_DNA"/>
</dbReference>
<dbReference type="Pfam" id="PF12833">
    <property type="entry name" value="HTH_18"/>
    <property type="match status" value="1"/>
</dbReference>
<gene>
    <name evidence="5" type="ORF">EBB54_14665</name>
</gene>
<dbReference type="Gene3D" id="1.10.10.60">
    <property type="entry name" value="Homeodomain-like"/>
    <property type="match status" value="2"/>
</dbReference>
<sequence>MSAFWIILHYYGIMSAEYERKEIFLMSNPYQNITNYLHFLSRRYNVKINIKDFFGFIPINKELDEALRPFLAHTNPFCMYIKSETQSYHTCLRMIRKMYSKFENGDYEYFFGVCHAGLMEYVIPIRYEQDLLGSINAGFFQSDPETTQARIRSACLGSRLLQFETAYRLYEQYITAPDIAIEDLLPQLNLLAEYLSHTYGILCKTHPTSTNIFRYHNSNEDMILSHAVKYIQQNSSQRITVNELADFCHCSTSYLSRIFKKRTSVNINTYINKVRIELSKNHLMNSTNSIAEIAITTGFDDPNYYSRVFTKMIGISPTEFRRRFKTFT</sequence>
<dbReference type="GO" id="GO:0043565">
    <property type="term" value="F:sequence-specific DNA binding"/>
    <property type="evidence" value="ECO:0007669"/>
    <property type="project" value="InterPro"/>
</dbReference>
<dbReference type="PRINTS" id="PR00032">
    <property type="entry name" value="HTHARAC"/>
</dbReference>
<proteinExistence type="predicted"/>
<dbReference type="GO" id="GO:0003700">
    <property type="term" value="F:DNA-binding transcription factor activity"/>
    <property type="evidence" value="ECO:0007669"/>
    <property type="project" value="InterPro"/>
</dbReference>
<dbReference type="InterPro" id="IPR020449">
    <property type="entry name" value="Tscrpt_reg_AraC-type_HTH"/>
</dbReference>
<feature type="domain" description="HTH araC/xylS-type" evidence="4">
    <location>
        <begin position="225"/>
        <end position="323"/>
    </location>
</feature>
<evidence type="ECO:0000313" key="6">
    <source>
        <dbReference type="Proteomes" id="UP000274920"/>
    </source>
</evidence>
<comment type="caution">
    <text evidence="5">The sequence shown here is derived from an EMBL/GenBank/DDBJ whole genome shotgun (WGS) entry which is preliminary data.</text>
</comment>
<organism evidence="5 6">
    <name type="scientific">Schaedlerella arabinosiphila</name>
    <dbReference type="NCBI Taxonomy" id="2044587"/>
    <lineage>
        <taxon>Bacteria</taxon>
        <taxon>Bacillati</taxon>
        <taxon>Bacillota</taxon>
        <taxon>Clostridia</taxon>
        <taxon>Lachnospirales</taxon>
        <taxon>Lachnospiraceae</taxon>
        <taxon>Schaedlerella</taxon>
    </lineage>
</organism>
<dbReference type="InterPro" id="IPR018771">
    <property type="entry name" value="PocR_dom"/>
</dbReference>
<evidence type="ECO:0000256" key="1">
    <source>
        <dbReference type="ARBA" id="ARBA00023015"/>
    </source>
</evidence>
<accession>A0A3R8KYG6</accession>
<keyword evidence="2" id="KW-0238">DNA-binding</keyword>
<dbReference type="SMART" id="SM00342">
    <property type="entry name" value="HTH_ARAC"/>
    <property type="match status" value="1"/>
</dbReference>
<evidence type="ECO:0000313" key="5">
    <source>
        <dbReference type="EMBL" id="RRK32462.1"/>
    </source>
</evidence>
<keyword evidence="1" id="KW-0805">Transcription regulation</keyword>
<dbReference type="InterPro" id="IPR009057">
    <property type="entry name" value="Homeodomain-like_sf"/>
</dbReference>
<name>A0A3R8KYG6_9FIRM</name>
<dbReference type="InterPro" id="IPR018060">
    <property type="entry name" value="HTH_AraC"/>
</dbReference>